<dbReference type="InterPro" id="IPR011250">
    <property type="entry name" value="OMP/PagP_B-barrel"/>
</dbReference>
<name>A0A942E502_9HYPH</name>
<protein>
    <submittedName>
        <fullName evidence="2">Porin family protein</fullName>
    </submittedName>
</protein>
<evidence type="ECO:0000256" key="1">
    <source>
        <dbReference type="SAM" id="SignalP"/>
    </source>
</evidence>
<proteinExistence type="predicted"/>
<organism evidence="2 3">
    <name type="scientific">Devosia litorisediminis</name>
    <dbReference type="NCBI Taxonomy" id="2829817"/>
    <lineage>
        <taxon>Bacteria</taxon>
        <taxon>Pseudomonadati</taxon>
        <taxon>Pseudomonadota</taxon>
        <taxon>Alphaproteobacteria</taxon>
        <taxon>Hyphomicrobiales</taxon>
        <taxon>Devosiaceae</taxon>
        <taxon>Devosia</taxon>
    </lineage>
</organism>
<dbReference type="EMBL" id="JAGXTP010000001">
    <property type="protein sequence ID" value="MBS3848338.1"/>
    <property type="molecule type" value="Genomic_DNA"/>
</dbReference>
<comment type="caution">
    <text evidence="2">The sequence shown here is derived from an EMBL/GenBank/DDBJ whole genome shotgun (WGS) entry which is preliminary data.</text>
</comment>
<sequence length="181" mass="18612">MRMFNTIAITALATSLSLGTAIGADLITVPTSSTADIPVYEDAGFDWNGFYGGLYGVAQNSEVAGTQYGLGVQAGVNAQFDFYLLGAEVAVHGLTGDAGNTSYGQLLGRAGLVVTDDVVVYAAGGYGIDLGVPEEDDALLGGGLEVALTDNVSIDAQYLRSFPLSGDNAKDQISVGANFHF</sequence>
<dbReference type="SUPFAM" id="SSF56925">
    <property type="entry name" value="OMPA-like"/>
    <property type="match status" value="1"/>
</dbReference>
<keyword evidence="1" id="KW-0732">Signal</keyword>
<reference evidence="2" key="1">
    <citation type="submission" date="2021-04" db="EMBL/GenBank/DDBJ databases">
        <title>Devosia litorisediminis sp. nov., isolated from a sand dune.</title>
        <authorList>
            <person name="Park S."/>
            <person name="Yoon J.-H."/>
        </authorList>
    </citation>
    <scope>NUCLEOTIDE SEQUENCE</scope>
    <source>
        <strain evidence="2">BSSL-BM10</strain>
    </source>
</reference>
<evidence type="ECO:0000313" key="3">
    <source>
        <dbReference type="Proteomes" id="UP000678281"/>
    </source>
</evidence>
<keyword evidence="3" id="KW-1185">Reference proteome</keyword>
<feature type="signal peptide" evidence="1">
    <location>
        <begin position="1"/>
        <end position="23"/>
    </location>
</feature>
<dbReference type="Proteomes" id="UP000678281">
    <property type="component" value="Unassembled WGS sequence"/>
</dbReference>
<gene>
    <name evidence="2" type="ORF">KD146_06465</name>
</gene>
<dbReference type="AlphaFoldDB" id="A0A942E502"/>
<dbReference type="RefSeq" id="WP_212657893.1">
    <property type="nucleotide sequence ID" value="NZ_JAGXTP010000001.1"/>
</dbReference>
<feature type="chain" id="PRO_5037911559" evidence="1">
    <location>
        <begin position="24"/>
        <end position="181"/>
    </location>
</feature>
<evidence type="ECO:0000313" key="2">
    <source>
        <dbReference type="EMBL" id="MBS3848338.1"/>
    </source>
</evidence>
<accession>A0A942E502</accession>